<name>A0A0A0YRW0_9CAUD</name>
<dbReference type="Proteomes" id="UP000223157">
    <property type="component" value="Genome"/>
</dbReference>
<proteinExistence type="predicted"/>
<organism evidence="1 2">
    <name type="scientific">Mycobacterium phage ZygoTaiga</name>
    <dbReference type="NCBI Taxonomy" id="1566994"/>
    <lineage>
        <taxon>Viruses</taxon>
        <taxon>Duplodnaviria</taxon>
        <taxon>Heunggongvirae</taxon>
        <taxon>Uroviricota</taxon>
        <taxon>Caudoviricetes</taxon>
        <taxon>Ceeclamvirinae</taxon>
        <taxon>Bixzunavirus</taxon>
        <taxon>Bixzunavirus Bxz1</taxon>
    </lineage>
</organism>
<sequence>MKGHEHGPVLLDEGLRLMVDINAEVPTLLGYPKLHQDDRKWIKHILEHHRKNPEALERVLAQYCMNLRLAVAQSPDKEDESHE</sequence>
<evidence type="ECO:0000313" key="1">
    <source>
        <dbReference type="EMBL" id="AIX12685.1"/>
    </source>
</evidence>
<evidence type="ECO:0000313" key="2">
    <source>
        <dbReference type="Proteomes" id="UP000223157"/>
    </source>
</evidence>
<protein>
    <submittedName>
        <fullName evidence="1">Uncharacterized protein</fullName>
    </submittedName>
</protein>
<accession>A0A0A0YRW0</accession>
<reference evidence="1 2" key="1">
    <citation type="submission" date="2014-10" db="EMBL/GenBank/DDBJ databases">
        <authorList>
            <person name="Aguirre C.A."/>
            <person name="Archer J.A."/>
            <person name="Bates T."/>
            <person name="Ion J.M."/>
            <person name="Krejcarek O.E."/>
            <person name="Mitchell C.L."/>
            <person name="Montgomery E.A."/>
            <person name="Soder N.A."/>
            <person name="Verduzco J.A."/>
            <person name="Scherer A.E."/>
            <person name="Westholm D.E."/>
            <person name="Serrano M.G."/>
            <person name="Buck G."/>
            <person name="Lee V."/>
            <person name="Wang Y."/>
            <person name="Carvalho R."/>
            <person name="Voegtly L."/>
            <person name="Shi R."/>
            <person name="Duckworth R."/>
            <person name="Johnson A."/>
            <person name="Loviza R."/>
            <person name="Walstead R."/>
            <person name="Shah Z."/>
            <person name="Kiflezghi M."/>
            <person name="Wade K."/>
            <person name="Anders K.R."/>
            <person name="Braun M.A."/>
            <person name="Delesalle V.A."/>
            <person name="Hughes L.E."/>
            <person name="Ware V.C."/>
            <person name="Bradley K.W."/>
            <person name="Barker L.P."/>
            <person name="Asai D.J."/>
            <person name="Bowman C.A."/>
            <person name="Russell D.A."/>
            <person name="Pope W.H."/>
            <person name="Jacobs-Sera D."/>
            <person name="Hendrix R.W."/>
            <person name="Hatfull G.F."/>
        </authorList>
    </citation>
    <scope>NUCLEOTIDE SEQUENCE [LARGE SCALE GENOMIC DNA]</scope>
</reference>
<gene>
    <name evidence="1" type="ORF">PBI_ZYGOTAIGA_4</name>
</gene>
<dbReference type="EMBL" id="KM881426">
    <property type="protein sequence ID" value="AIX12685.1"/>
    <property type="molecule type" value="Genomic_DNA"/>
</dbReference>